<dbReference type="AlphaFoldDB" id="A0A3N0V6W0"/>
<evidence type="ECO:0000313" key="4">
    <source>
        <dbReference type="Proteomes" id="UP000275137"/>
    </source>
</evidence>
<sequence length="75" mass="8337">MLNLSQLQPGESAHIHAIHAEESLFHRLNAMGFRIGKKIELVRQASFGGPVHVRLGSTDIILRLTEANRIQIARA</sequence>
<dbReference type="InterPro" id="IPR053184">
    <property type="entry name" value="FeoA-like"/>
</dbReference>
<evidence type="ECO:0000256" key="1">
    <source>
        <dbReference type="ARBA" id="ARBA00023004"/>
    </source>
</evidence>
<feature type="domain" description="Ferrous iron transporter FeoA-like" evidence="2">
    <location>
        <begin position="2"/>
        <end position="74"/>
    </location>
</feature>
<evidence type="ECO:0000259" key="2">
    <source>
        <dbReference type="SMART" id="SM00899"/>
    </source>
</evidence>
<proteinExistence type="predicted"/>
<organism evidence="3 4">
    <name type="scientific">Pseudomethylobacillus aquaticus</name>
    <dbReference type="NCBI Taxonomy" id="2676064"/>
    <lineage>
        <taxon>Bacteria</taxon>
        <taxon>Pseudomonadati</taxon>
        <taxon>Pseudomonadota</taxon>
        <taxon>Betaproteobacteria</taxon>
        <taxon>Nitrosomonadales</taxon>
        <taxon>Methylophilaceae</taxon>
        <taxon>Pseudomethylobacillus</taxon>
    </lineage>
</organism>
<dbReference type="Gene3D" id="2.30.30.90">
    <property type="match status" value="1"/>
</dbReference>
<keyword evidence="4" id="KW-1185">Reference proteome</keyword>
<keyword evidence="1" id="KW-0408">Iron</keyword>
<dbReference type="PANTHER" id="PTHR43151">
    <property type="entry name" value="FEOA FAMILY PROTEIN"/>
    <property type="match status" value="1"/>
</dbReference>
<dbReference type="PANTHER" id="PTHR43151:SF1">
    <property type="entry name" value="SSR2333 PROTEIN"/>
    <property type="match status" value="1"/>
</dbReference>
<accession>A0A3N0V6W0</accession>
<reference evidence="3 4" key="1">
    <citation type="submission" date="2018-10" db="EMBL/GenBank/DDBJ databases">
        <authorList>
            <person name="Chen W.-M."/>
        </authorList>
    </citation>
    <scope>NUCLEOTIDE SEQUENCE [LARGE SCALE GENOMIC DNA]</scope>
    <source>
        <strain evidence="3 4">H-5</strain>
    </source>
</reference>
<dbReference type="GO" id="GO:0046914">
    <property type="term" value="F:transition metal ion binding"/>
    <property type="evidence" value="ECO:0007669"/>
    <property type="project" value="InterPro"/>
</dbReference>
<dbReference type="InterPro" id="IPR038157">
    <property type="entry name" value="FeoA_core_dom"/>
</dbReference>
<dbReference type="EMBL" id="RJVP01000001">
    <property type="protein sequence ID" value="ROH88425.1"/>
    <property type="molecule type" value="Genomic_DNA"/>
</dbReference>
<evidence type="ECO:0000313" key="3">
    <source>
        <dbReference type="EMBL" id="ROH88425.1"/>
    </source>
</evidence>
<name>A0A3N0V6W0_9PROT</name>
<protein>
    <submittedName>
        <fullName evidence="3">Ferrous iron transport protein A</fullName>
    </submittedName>
</protein>
<dbReference type="SMART" id="SM00899">
    <property type="entry name" value="FeoA"/>
    <property type="match status" value="1"/>
</dbReference>
<dbReference type="InterPro" id="IPR007167">
    <property type="entry name" value="Fe-transptr_FeoA-like"/>
</dbReference>
<gene>
    <name evidence="3" type="ORF">ED236_02945</name>
</gene>
<dbReference type="RefSeq" id="WP_123236417.1">
    <property type="nucleotide sequence ID" value="NZ_RJVP01000001.1"/>
</dbReference>
<dbReference type="SUPFAM" id="SSF50037">
    <property type="entry name" value="C-terminal domain of transcriptional repressors"/>
    <property type="match status" value="1"/>
</dbReference>
<comment type="caution">
    <text evidence="3">The sequence shown here is derived from an EMBL/GenBank/DDBJ whole genome shotgun (WGS) entry which is preliminary data.</text>
</comment>
<dbReference type="InterPro" id="IPR008988">
    <property type="entry name" value="Transcriptional_repressor_C"/>
</dbReference>
<dbReference type="Pfam" id="PF04023">
    <property type="entry name" value="FeoA"/>
    <property type="match status" value="1"/>
</dbReference>
<dbReference type="Proteomes" id="UP000275137">
    <property type="component" value="Unassembled WGS sequence"/>
</dbReference>